<dbReference type="PANTHER" id="PTHR38134">
    <property type="entry name" value="SLR1395 PROTEIN"/>
    <property type="match status" value="1"/>
</dbReference>
<dbReference type="PANTHER" id="PTHR38134:SF2">
    <property type="entry name" value="GALACTOKINASE"/>
    <property type="match status" value="1"/>
</dbReference>
<dbReference type="Gene3D" id="3.40.50.2000">
    <property type="entry name" value="Glycogen Phosphorylase B"/>
    <property type="match status" value="2"/>
</dbReference>
<name>B7AS27_9FIRM</name>
<dbReference type="EMBL" id="ABVQ01000036">
    <property type="protein sequence ID" value="EEC57373.1"/>
    <property type="molecule type" value="Genomic_DNA"/>
</dbReference>
<organism evidence="1 2">
    <name type="scientific">[Bacteroides] pectinophilus ATCC 43243</name>
    <dbReference type="NCBI Taxonomy" id="483218"/>
    <lineage>
        <taxon>Bacteria</taxon>
        <taxon>Bacillati</taxon>
        <taxon>Bacillota</taxon>
        <taxon>Clostridia</taxon>
        <taxon>Eubacteriales</taxon>
    </lineage>
</organism>
<reference evidence="1 2" key="2">
    <citation type="submission" date="2008-11" db="EMBL/GenBank/DDBJ databases">
        <authorList>
            <person name="Fulton L."/>
            <person name="Clifton S."/>
            <person name="Fulton B."/>
            <person name="Xu J."/>
            <person name="Minx P."/>
            <person name="Pepin K.H."/>
            <person name="Johnson M."/>
            <person name="Bhonagiri V."/>
            <person name="Nash W.E."/>
            <person name="Mardis E.R."/>
            <person name="Wilson R.K."/>
        </authorList>
    </citation>
    <scope>NUCLEOTIDE SEQUENCE [LARGE SCALE GENOMIC DNA]</scope>
    <source>
        <strain evidence="1 2">ATCC 43243</strain>
    </source>
</reference>
<dbReference type="InterPro" id="IPR053205">
    <property type="entry name" value="GHMP_kinase_L-arabinokinase"/>
</dbReference>
<reference evidence="1 2" key="1">
    <citation type="submission" date="2008-11" db="EMBL/GenBank/DDBJ databases">
        <title>Draft genome sequence of Bacteroides pectinophilus (ATCC 43243).</title>
        <authorList>
            <person name="Sudarsanam P."/>
            <person name="Ley R."/>
            <person name="Guruge J."/>
            <person name="Turnbaugh P.J."/>
            <person name="Mahowald M."/>
            <person name="Liep D."/>
            <person name="Gordon J."/>
        </authorList>
    </citation>
    <scope>NUCLEOTIDE SEQUENCE [LARGE SCALE GENOMIC DNA]</scope>
    <source>
        <strain evidence="1 2">ATCC 43243</strain>
    </source>
</reference>
<evidence type="ECO:0000313" key="1">
    <source>
        <dbReference type="EMBL" id="EEC57373.1"/>
    </source>
</evidence>
<dbReference type="STRING" id="483218.BACPEC_01882"/>
<dbReference type="Proteomes" id="UP000003136">
    <property type="component" value="Unassembled WGS sequence"/>
</dbReference>
<dbReference type="SUPFAM" id="SSF53756">
    <property type="entry name" value="UDP-Glycosyltransferase/glycogen phosphorylase"/>
    <property type="match status" value="1"/>
</dbReference>
<dbReference type="eggNOG" id="COG0707">
    <property type="taxonomic scope" value="Bacteria"/>
</dbReference>
<gene>
    <name evidence="1" type="ORF">BACPEC_01882</name>
</gene>
<keyword evidence="2" id="KW-1185">Reference proteome</keyword>
<comment type="caution">
    <text evidence="1">The sequence shown here is derived from an EMBL/GenBank/DDBJ whole genome shotgun (WGS) entry which is preliminary data.</text>
</comment>
<evidence type="ECO:0008006" key="3">
    <source>
        <dbReference type="Google" id="ProtNLM"/>
    </source>
</evidence>
<accession>B7AS27</accession>
<protein>
    <recommendedName>
        <fullName evidence="3">Glycosyl transferase family 28 C-terminal domain-containing protein</fullName>
    </recommendedName>
</protein>
<evidence type="ECO:0000313" key="2">
    <source>
        <dbReference type="Proteomes" id="UP000003136"/>
    </source>
</evidence>
<dbReference type="HOGENOM" id="CLU_044082_0_0_9"/>
<dbReference type="AlphaFoldDB" id="B7AS27"/>
<proteinExistence type="predicted"/>
<sequence>MHLSQRLTDSQKYKESRLMTYIFYISNHGFGHIMREIPVMARLLECGMQVICICGAKQLNAARSYMADRHIIDDNEECGVSGKGRFVCIEGDTDYGTPVIPGTLKIDAGALERGVRAYVETFESRIEEAVGLIKRYDAAAVICDIVPWALTAAKRAGVPSFFMASFTWIEVFEEYLDEKLLAPYRKCFEDADRVLLYAMANEPTRKRFPDGIQVGLAARPFDCERVDNIRRKLSCGGQKLVFMSVGGSNSGIDTKIDVNGLQYRFVATGGIHFAEGSDNVYELPEGVPDTNNYIAACDYCITKPGWSTIAEVLLAGTPAALIGRPDIAEDRMNIAMMCNLGAAVSIDITELDDMSKVMNKISTMDYHRADFVNDYEHIAGIIMGQCDLD</sequence>